<keyword evidence="7 15" id="KW-0418">Kinase</keyword>
<keyword evidence="16" id="KW-1185">Reference proteome</keyword>
<evidence type="ECO:0000256" key="8">
    <source>
        <dbReference type="ARBA" id="ARBA00022989"/>
    </source>
</evidence>
<dbReference type="PRINTS" id="PR00344">
    <property type="entry name" value="BCTRLSENSOR"/>
</dbReference>
<dbReference type="Gene3D" id="6.10.340.10">
    <property type="match status" value="1"/>
</dbReference>
<dbReference type="Pfam" id="PF00672">
    <property type="entry name" value="HAMP"/>
    <property type="match status" value="1"/>
</dbReference>
<dbReference type="CDD" id="cd00075">
    <property type="entry name" value="HATPase"/>
    <property type="match status" value="1"/>
</dbReference>
<comment type="catalytic activity">
    <reaction evidence="1">
        <text>ATP + protein L-histidine = ADP + protein N-phospho-L-histidine.</text>
        <dbReference type="EC" id="2.7.13.3"/>
    </reaction>
</comment>
<dbReference type="InterPro" id="IPR004358">
    <property type="entry name" value="Sig_transdc_His_kin-like_C"/>
</dbReference>
<feature type="domain" description="Histidine kinase" evidence="13">
    <location>
        <begin position="282"/>
        <end position="495"/>
    </location>
</feature>
<sequence>MYRGGGAGRRTMAATSEVLQSSERMTEAGRPDAVGPTTRPRPRMRLSTSRLATLFIVIFAVGVTLVLTAVYFLTARVLDNEVDAVINSEVNNLVDDYSRGGLLQLVATLHRRADGWGRTGAVYLLVENNGFPIAGNLARWPQVVSRYNDWVEFEIDASDAGGSVSHPVRAQIIRLPGNRWLLVGTDILDRSRLASRLRTAMFWGVGASVLLATLFGLSYSRRIRRRVKAVAATCESIMAGNLSQRLPVEPAHDEFDALATAVNRMLETIEQQTETLRTTFDSAAHDLRAPLYRARVRIEESLQHEGLADNVRETMDATLAELDRVQRTLGTLLQIAQTDGRGRDVPTEDVDVAALAQELVELYQPEAGNRNISLDYRGDATASVHGNRQLLAQAVVNLLENAIKYVPEGGKVEASVRTIGDSLTLTVADNGPGIPEADRARILQPFVRLDRDRDQVGSGLGLSLVAAVMRLHRATIELLDNHPGLLVRCVLPVRKEVATGVAFVTP</sequence>
<dbReference type="InterPro" id="IPR003660">
    <property type="entry name" value="HAMP_dom"/>
</dbReference>
<protein>
    <recommendedName>
        <fullName evidence="3">histidine kinase</fullName>
        <ecNumber evidence="3">2.7.13.3</ecNumber>
    </recommendedName>
</protein>
<dbReference type="SMART" id="SM00387">
    <property type="entry name" value="HATPase_c"/>
    <property type="match status" value="1"/>
</dbReference>
<dbReference type="SMART" id="SM00304">
    <property type="entry name" value="HAMP"/>
    <property type="match status" value="1"/>
</dbReference>
<evidence type="ECO:0000256" key="3">
    <source>
        <dbReference type="ARBA" id="ARBA00012438"/>
    </source>
</evidence>
<dbReference type="CDD" id="cd06225">
    <property type="entry name" value="HAMP"/>
    <property type="match status" value="1"/>
</dbReference>
<evidence type="ECO:0000256" key="5">
    <source>
        <dbReference type="ARBA" id="ARBA00022679"/>
    </source>
</evidence>
<keyword evidence="6 12" id="KW-0812">Transmembrane</keyword>
<feature type="domain" description="HAMP" evidence="14">
    <location>
        <begin position="221"/>
        <end position="274"/>
    </location>
</feature>
<dbReference type="SUPFAM" id="SSF47384">
    <property type="entry name" value="Homodimeric domain of signal transducing histidine kinase"/>
    <property type="match status" value="1"/>
</dbReference>
<dbReference type="InterPro" id="IPR003661">
    <property type="entry name" value="HisK_dim/P_dom"/>
</dbReference>
<evidence type="ECO:0000313" key="15">
    <source>
        <dbReference type="EMBL" id="GFE78965.1"/>
    </source>
</evidence>
<gene>
    <name evidence="15" type="ORF">GCM10011487_09650</name>
</gene>
<dbReference type="InterPro" id="IPR005467">
    <property type="entry name" value="His_kinase_dom"/>
</dbReference>
<accession>A0A829Y7N0</accession>
<evidence type="ECO:0000256" key="1">
    <source>
        <dbReference type="ARBA" id="ARBA00000085"/>
    </source>
</evidence>
<evidence type="ECO:0000256" key="2">
    <source>
        <dbReference type="ARBA" id="ARBA00004370"/>
    </source>
</evidence>
<reference evidence="16" key="1">
    <citation type="submission" date="2020-01" db="EMBL/GenBank/DDBJ databases">
        <title>'Steroidobacter agaridevorans' sp. nov., agar-degrading bacteria isolated from rhizosphere soils.</title>
        <authorList>
            <person name="Ikenaga M."/>
            <person name="Kataoka M."/>
            <person name="Murouchi A."/>
            <person name="Katsuragi S."/>
            <person name="Sakai M."/>
        </authorList>
    </citation>
    <scope>NUCLEOTIDE SEQUENCE [LARGE SCALE GENOMIC DNA]</scope>
    <source>
        <strain evidence="16">YU21-B</strain>
    </source>
</reference>
<dbReference type="Gene3D" id="3.30.565.10">
    <property type="entry name" value="Histidine kinase-like ATPase, C-terminal domain"/>
    <property type="match status" value="1"/>
</dbReference>
<comment type="caution">
    <text evidence="15">The sequence shown here is derived from an EMBL/GenBank/DDBJ whole genome shotgun (WGS) entry which is preliminary data.</text>
</comment>
<name>A0A829Y7N0_9GAMM</name>
<dbReference type="PROSITE" id="PS50885">
    <property type="entry name" value="HAMP"/>
    <property type="match status" value="1"/>
</dbReference>
<organism evidence="15 16">
    <name type="scientific">Steroidobacter agaridevorans</name>
    <dbReference type="NCBI Taxonomy" id="2695856"/>
    <lineage>
        <taxon>Bacteria</taxon>
        <taxon>Pseudomonadati</taxon>
        <taxon>Pseudomonadota</taxon>
        <taxon>Gammaproteobacteria</taxon>
        <taxon>Steroidobacterales</taxon>
        <taxon>Steroidobacteraceae</taxon>
        <taxon>Steroidobacter</taxon>
    </lineage>
</organism>
<evidence type="ECO:0000256" key="12">
    <source>
        <dbReference type="SAM" id="Phobius"/>
    </source>
</evidence>
<keyword evidence="5" id="KW-0808">Transferase</keyword>
<proteinExistence type="predicted"/>
<dbReference type="AlphaFoldDB" id="A0A829Y7N0"/>
<dbReference type="EMBL" id="BLJN01000001">
    <property type="protein sequence ID" value="GFE78965.1"/>
    <property type="molecule type" value="Genomic_DNA"/>
</dbReference>
<evidence type="ECO:0000259" key="13">
    <source>
        <dbReference type="PROSITE" id="PS50109"/>
    </source>
</evidence>
<evidence type="ECO:0000256" key="11">
    <source>
        <dbReference type="SAM" id="MobiDB-lite"/>
    </source>
</evidence>
<evidence type="ECO:0000256" key="9">
    <source>
        <dbReference type="ARBA" id="ARBA00023012"/>
    </source>
</evidence>
<feature type="region of interest" description="Disordered" evidence="11">
    <location>
        <begin position="1"/>
        <end position="42"/>
    </location>
</feature>
<evidence type="ECO:0000256" key="7">
    <source>
        <dbReference type="ARBA" id="ARBA00022777"/>
    </source>
</evidence>
<dbReference type="PANTHER" id="PTHR45436:SF8">
    <property type="entry name" value="HISTIDINE KINASE"/>
    <property type="match status" value="1"/>
</dbReference>
<keyword evidence="10 12" id="KW-0472">Membrane</keyword>
<dbReference type="GO" id="GO:0000155">
    <property type="term" value="F:phosphorelay sensor kinase activity"/>
    <property type="evidence" value="ECO:0007669"/>
    <property type="project" value="InterPro"/>
</dbReference>
<comment type="subcellular location">
    <subcellularLocation>
        <location evidence="2">Membrane</location>
    </subcellularLocation>
</comment>
<dbReference type="EC" id="2.7.13.3" evidence="3"/>
<feature type="transmembrane region" description="Helical" evidence="12">
    <location>
        <begin position="51"/>
        <end position="73"/>
    </location>
</feature>
<dbReference type="GO" id="GO:0005886">
    <property type="term" value="C:plasma membrane"/>
    <property type="evidence" value="ECO:0007669"/>
    <property type="project" value="TreeGrafter"/>
</dbReference>
<feature type="transmembrane region" description="Helical" evidence="12">
    <location>
        <begin position="200"/>
        <end position="219"/>
    </location>
</feature>
<evidence type="ECO:0000313" key="16">
    <source>
        <dbReference type="Proteomes" id="UP000445000"/>
    </source>
</evidence>
<dbReference type="CDD" id="cd00082">
    <property type="entry name" value="HisKA"/>
    <property type="match status" value="1"/>
</dbReference>
<keyword evidence="9" id="KW-0902">Two-component regulatory system</keyword>
<dbReference type="Proteomes" id="UP000445000">
    <property type="component" value="Unassembled WGS sequence"/>
</dbReference>
<dbReference type="PANTHER" id="PTHR45436">
    <property type="entry name" value="SENSOR HISTIDINE KINASE YKOH"/>
    <property type="match status" value="1"/>
</dbReference>
<dbReference type="InterPro" id="IPR036097">
    <property type="entry name" value="HisK_dim/P_sf"/>
</dbReference>
<dbReference type="SUPFAM" id="SSF158472">
    <property type="entry name" value="HAMP domain-like"/>
    <property type="match status" value="1"/>
</dbReference>
<dbReference type="InterPro" id="IPR050428">
    <property type="entry name" value="TCS_sensor_his_kinase"/>
</dbReference>
<dbReference type="SUPFAM" id="SSF55874">
    <property type="entry name" value="ATPase domain of HSP90 chaperone/DNA topoisomerase II/histidine kinase"/>
    <property type="match status" value="1"/>
</dbReference>
<evidence type="ECO:0000256" key="6">
    <source>
        <dbReference type="ARBA" id="ARBA00022692"/>
    </source>
</evidence>
<dbReference type="PROSITE" id="PS50109">
    <property type="entry name" value="HIS_KIN"/>
    <property type="match status" value="1"/>
</dbReference>
<evidence type="ECO:0000256" key="4">
    <source>
        <dbReference type="ARBA" id="ARBA00022553"/>
    </source>
</evidence>
<dbReference type="InterPro" id="IPR036890">
    <property type="entry name" value="HATPase_C_sf"/>
</dbReference>
<evidence type="ECO:0000259" key="14">
    <source>
        <dbReference type="PROSITE" id="PS50885"/>
    </source>
</evidence>
<keyword evidence="4" id="KW-0597">Phosphoprotein</keyword>
<dbReference type="InterPro" id="IPR003594">
    <property type="entry name" value="HATPase_dom"/>
</dbReference>
<keyword evidence="8 12" id="KW-1133">Transmembrane helix</keyword>
<dbReference type="Pfam" id="PF02518">
    <property type="entry name" value="HATPase_c"/>
    <property type="match status" value="1"/>
</dbReference>
<evidence type="ECO:0000256" key="10">
    <source>
        <dbReference type="ARBA" id="ARBA00023136"/>
    </source>
</evidence>